<dbReference type="Proteomes" id="UP000184404">
    <property type="component" value="Unassembled WGS sequence"/>
</dbReference>
<dbReference type="Pfam" id="PF02082">
    <property type="entry name" value="Rrf2"/>
    <property type="match status" value="1"/>
</dbReference>
<protein>
    <submittedName>
        <fullName evidence="1">DNA-binding transcriptional regulator, IscR family</fullName>
    </submittedName>
</protein>
<dbReference type="GO" id="GO:0003700">
    <property type="term" value="F:DNA-binding transcription factor activity"/>
    <property type="evidence" value="ECO:0007669"/>
    <property type="project" value="TreeGrafter"/>
</dbReference>
<dbReference type="SUPFAM" id="SSF46785">
    <property type="entry name" value="Winged helix' DNA-binding domain"/>
    <property type="match status" value="1"/>
</dbReference>
<keyword evidence="2" id="KW-1185">Reference proteome</keyword>
<reference evidence="1 2" key="1">
    <citation type="submission" date="2016-11" db="EMBL/GenBank/DDBJ databases">
        <authorList>
            <person name="Jaros S."/>
            <person name="Januszkiewicz K."/>
            <person name="Wedrychowicz H."/>
        </authorList>
    </citation>
    <scope>NUCLEOTIDE SEQUENCE [LARGE SCALE GENOMIC DNA]</scope>
    <source>
        <strain evidence="1 2">DSM 10502</strain>
    </source>
</reference>
<evidence type="ECO:0000313" key="1">
    <source>
        <dbReference type="EMBL" id="SHF04804.1"/>
    </source>
</evidence>
<organism evidence="1 2">
    <name type="scientific">Schwartzia succinivorans DSM 10502</name>
    <dbReference type="NCBI Taxonomy" id="1123243"/>
    <lineage>
        <taxon>Bacteria</taxon>
        <taxon>Bacillati</taxon>
        <taxon>Bacillota</taxon>
        <taxon>Negativicutes</taxon>
        <taxon>Selenomonadales</taxon>
        <taxon>Selenomonadaceae</taxon>
        <taxon>Schwartzia</taxon>
    </lineage>
</organism>
<dbReference type="GO" id="GO:0003677">
    <property type="term" value="F:DNA binding"/>
    <property type="evidence" value="ECO:0007669"/>
    <property type="project" value="UniProtKB-KW"/>
</dbReference>
<dbReference type="InterPro" id="IPR036388">
    <property type="entry name" value="WH-like_DNA-bd_sf"/>
</dbReference>
<dbReference type="PANTHER" id="PTHR33221">
    <property type="entry name" value="WINGED HELIX-TURN-HELIX TRANSCRIPTIONAL REGULATOR, RRF2 FAMILY"/>
    <property type="match status" value="1"/>
</dbReference>
<dbReference type="Gene3D" id="1.10.10.10">
    <property type="entry name" value="Winged helix-like DNA-binding domain superfamily/Winged helix DNA-binding domain"/>
    <property type="match status" value="1"/>
</dbReference>
<dbReference type="EMBL" id="FQUG01000006">
    <property type="protein sequence ID" value="SHF04804.1"/>
    <property type="molecule type" value="Genomic_DNA"/>
</dbReference>
<dbReference type="PROSITE" id="PS51197">
    <property type="entry name" value="HTH_RRF2_2"/>
    <property type="match status" value="1"/>
</dbReference>
<proteinExistence type="predicted"/>
<dbReference type="InterPro" id="IPR000944">
    <property type="entry name" value="Tscrpt_reg_Rrf2"/>
</dbReference>
<dbReference type="STRING" id="1123243.SAMN02745190_01745"/>
<dbReference type="AlphaFoldDB" id="A0A1M4YG59"/>
<dbReference type="RefSeq" id="WP_072935832.1">
    <property type="nucleotide sequence ID" value="NZ_FQUG01000006.1"/>
</dbReference>
<keyword evidence="1" id="KW-0238">DNA-binding</keyword>
<dbReference type="OrthoDB" id="9808360at2"/>
<dbReference type="PANTHER" id="PTHR33221:SF15">
    <property type="entry name" value="HTH-TYPE TRANSCRIPTIONAL REGULATOR YWGB-RELATED"/>
    <property type="match status" value="1"/>
</dbReference>
<name>A0A1M4YG59_9FIRM</name>
<sequence>MKYSSKLSDAVHILAFIELLRDRLRACMPSKLTSGEIARSIHTNASFVRQLMMQLKKAGLLVSERGAANPRLGRPAEEISLYDIYRAVEGNKPLLHLDENVNEMCVVGVHIQLALQESFDSIQKAAEKEMRSITLAKVIEDYHKRLPEEADEKPCFGRFEG</sequence>
<evidence type="ECO:0000313" key="2">
    <source>
        <dbReference type="Proteomes" id="UP000184404"/>
    </source>
</evidence>
<dbReference type="GO" id="GO:0005829">
    <property type="term" value="C:cytosol"/>
    <property type="evidence" value="ECO:0007669"/>
    <property type="project" value="TreeGrafter"/>
</dbReference>
<dbReference type="InterPro" id="IPR036390">
    <property type="entry name" value="WH_DNA-bd_sf"/>
</dbReference>
<accession>A0A1M4YG59</accession>
<gene>
    <name evidence="1" type="ORF">SAMN02745190_01745</name>
</gene>